<keyword evidence="8" id="KW-0175">Coiled coil</keyword>
<dbReference type="EMBL" id="BSXN01003229">
    <property type="protein sequence ID" value="GME78789.1"/>
    <property type="molecule type" value="Genomic_DNA"/>
</dbReference>
<keyword evidence="3 7" id="KW-0805">Transcription regulation</keyword>
<gene>
    <name evidence="10" type="ORF">Cboi02_000593000</name>
</gene>
<proteinExistence type="inferred from homology"/>
<protein>
    <recommendedName>
        <fullName evidence="7">Enhancer of polycomb-like protein</fullName>
    </recommendedName>
</protein>
<feature type="coiled-coil region" evidence="8">
    <location>
        <begin position="35"/>
        <end position="69"/>
    </location>
</feature>
<feature type="domain" description="Enhancer of polycomb-like N-terminal" evidence="9">
    <location>
        <begin position="12"/>
        <end position="162"/>
    </location>
</feature>
<keyword evidence="5 7" id="KW-0539">Nucleus</keyword>
<evidence type="ECO:0000256" key="6">
    <source>
        <dbReference type="ARBA" id="ARBA00025513"/>
    </source>
</evidence>
<keyword evidence="4 7" id="KW-0804">Transcription</keyword>
<keyword evidence="11" id="KW-1185">Reference proteome</keyword>
<evidence type="ECO:0000256" key="4">
    <source>
        <dbReference type="ARBA" id="ARBA00023163"/>
    </source>
</evidence>
<comment type="function">
    <text evidence="6">Component of the NuA4 histone acetyltransferase complex which is involved in transcriptional activation of selected genes principally by acetylation of nucleosomal histone H4 and H2A. The NuA4 complex is also involved in DNA repair. Involved in gene silencing by neighboring heterochromatin, blockage of the silencing spreading along the chromosome, and required for cell cycle progression through G2/M.</text>
</comment>
<evidence type="ECO:0000256" key="3">
    <source>
        <dbReference type="ARBA" id="ARBA00023015"/>
    </source>
</evidence>
<evidence type="ECO:0000256" key="1">
    <source>
        <dbReference type="ARBA" id="ARBA00004123"/>
    </source>
</evidence>
<evidence type="ECO:0000256" key="5">
    <source>
        <dbReference type="ARBA" id="ARBA00023242"/>
    </source>
</evidence>
<dbReference type="GO" id="GO:0006357">
    <property type="term" value="P:regulation of transcription by RNA polymerase II"/>
    <property type="evidence" value="ECO:0007669"/>
    <property type="project" value="InterPro"/>
</dbReference>
<comment type="caution">
    <text evidence="10">The sequence shown here is derived from an EMBL/GenBank/DDBJ whole genome shotgun (WGS) entry which is preliminary data.</text>
</comment>
<evidence type="ECO:0000313" key="11">
    <source>
        <dbReference type="Proteomes" id="UP001165120"/>
    </source>
</evidence>
<dbReference type="Pfam" id="PF10513">
    <property type="entry name" value="EPL1"/>
    <property type="match status" value="1"/>
</dbReference>
<evidence type="ECO:0000256" key="2">
    <source>
        <dbReference type="ARBA" id="ARBA00008035"/>
    </source>
</evidence>
<dbReference type="InterPro" id="IPR024943">
    <property type="entry name" value="Enhancer_polycomb"/>
</dbReference>
<name>A0A9W6T7S7_CANBO</name>
<comment type="subcellular location">
    <subcellularLocation>
        <location evidence="1 7">Nucleus</location>
    </subcellularLocation>
</comment>
<evidence type="ECO:0000313" key="10">
    <source>
        <dbReference type="EMBL" id="GME78789.1"/>
    </source>
</evidence>
<evidence type="ECO:0000256" key="8">
    <source>
        <dbReference type="SAM" id="Coils"/>
    </source>
</evidence>
<evidence type="ECO:0000256" key="7">
    <source>
        <dbReference type="RuleBase" id="RU361124"/>
    </source>
</evidence>
<accession>A0A9W6T7S7</accession>
<sequence>MVLQSSAGARFRQRKISVKQTLQVWKQKDLPDLDTEDQQRELQQIETGVEKGEEEEEHLQKVINAAQAKFSGNPNKKVEQVYIPTPDASKVWPESAKYYTSKFIEPASYIKFSATVEDTVGCPYCLDEVDEEFLAKLNKELPNKVPKCTESEFELVAYRFETVINEKQPFITVDPSQILKYEEIRDIALVPDKNDPLDLERTLAKQLGISNFKTLLDAKPSDGREPKPLKDLFQLYGAKIYDHWKKRRLERNGKPVFPALRYEDPSQKDNDNDPMLIIWFSCVLKEN</sequence>
<reference evidence="10" key="1">
    <citation type="submission" date="2023-04" db="EMBL/GenBank/DDBJ databases">
        <title>Candida boidinii NBRC 10035.</title>
        <authorList>
            <person name="Ichikawa N."/>
            <person name="Sato H."/>
            <person name="Tonouchi N."/>
        </authorList>
    </citation>
    <scope>NUCLEOTIDE SEQUENCE</scope>
    <source>
        <strain evidence="10">NBRC 10035</strain>
    </source>
</reference>
<dbReference type="GO" id="GO:0035267">
    <property type="term" value="C:NuA4 histone acetyltransferase complex"/>
    <property type="evidence" value="ECO:0007669"/>
    <property type="project" value="InterPro"/>
</dbReference>
<organism evidence="10 11">
    <name type="scientific">Candida boidinii</name>
    <name type="common">Yeast</name>
    <dbReference type="NCBI Taxonomy" id="5477"/>
    <lineage>
        <taxon>Eukaryota</taxon>
        <taxon>Fungi</taxon>
        <taxon>Dikarya</taxon>
        <taxon>Ascomycota</taxon>
        <taxon>Saccharomycotina</taxon>
        <taxon>Pichiomycetes</taxon>
        <taxon>Pichiales</taxon>
        <taxon>Pichiaceae</taxon>
        <taxon>Ogataea</taxon>
        <taxon>Ogataea/Candida clade</taxon>
    </lineage>
</organism>
<dbReference type="PANTHER" id="PTHR14898">
    <property type="entry name" value="ENHANCER OF POLYCOMB"/>
    <property type="match status" value="1"/>
</dbReference>
<dbReference type="AlphaFoldDB" id="A0A9W6T7S7"/>
<comment type="similarity">
    <text evidence="2 7">Belongs to the enhancer of polycomb family.</text>
</comment>
<dbReference type="GO" id="GO:0005634">
    <property type="term" value="C:nucleus"/>
    <property type="evidence" value="ECO:0007669"/>
    <property type="project" value="UniProtKB-SubCell"/>
</dbReference>
<evidence type="ECO:0000259" key="9">
    <source>
        <dbReference type="Pfam" id="PF10513"/>
    </source>
</evidence>
<dbReference type="Proteomes" id="UP001165120">
    <property type="component" value="Unassembled WGS sequence"/>
</dbReference>
<dbReference type="InterPro" id="IPR019542">
    <property type="entry name" value="Enhancer_polycomb-like_N"/>
</dbReference>